<name>A0A8S5QKE6_9CAUD</name>
<sequence length="109" mass="12473">MVGRIGCQTVVSVFKVFRNPEGFRSNLVNMYILGKHDCDRHMEYQVRDLKRIIKAFDPLEVVIDGNGLGVSMLDFMARPTFDSEEGIMYSAYGSFNDEDMKKTQPRDAI</sequence>
<organism evidence="1">
    <name type="scientific">Siphoviridae sp. cteoh1</name>
    <dbReference type="NCBI Taxonomy" id="2826407"/>
    <lineage>
        <taxon>Viruses</taxon>
        <taxon>Duplodnaviria</taxon>
        <taxon>Heunggongvirae</taxon>
        <taxon>Uroviricota</taxon>
        <taxon>Caudoviricetes</taxon>
    </lineage>
</organism>
<proteinExistence type="predicted"/>
<accession>A0A8S5QKE6</accession>
<dbReference type="EMBL" id="BK015686">
    <property type="protein sequence ID" value="DAE19758.1"/>
    <property type="molecule type" value="Genomic_DNA"/>
</dbReference>
<protein>
    <submittedName>
        <fullName evidence="1">Terminase large subunit</fullName>
    </submittedName>
</protein>
<evidence type="ECO:0000313" key="1">
    <source>
        <dbReference type="EMBL" id="DAE19758.1"/>
    </source>
</evidence>
<reference evidence="1" key="1">
    <citation type="journal article" date="2021" name="Proc. Natl. Acad. Sci. U.S.A.">
        <title>A Catalog of Tens of Thousands of Viruses from Human Metagenomes Reveals Hidden Associations with Chronic Diseases.</title>
        <authorList>
            <person name="Tisza M.J."/>
            <person name="Buck C.B."/>
        </authorList>
    </citation>
    <scope>NUCLEOTIDE SEQUENCE</scope>
    <source>
        <strain evidence="1">Cteoh1</strain>
    </source>
</reference>